<dbReference type="RefSeq" id="WP_202625888.1">
    <property type="nucleotide sequence ID" value="NZ_MAEI02000001.1"/>
</dbReference>
<reference evidence="1 2" key="2">
    <citation type="submission" date="2024-02" db="EMBL/GenBank/DDBJ databases">
        <title>The Genome Sequence of Enterococcus diestrammenae JM9A.</title>
        <authorList>
            <person name="Earl A."/>
            <person name="Manson A."/>
            <person name="Gilmore M."/>
            <person name="Sanders J."/>
            <person name="Shea T."/>
            <person name="Howe W."/>
            <person name="Livny J."/>
            <person name="Cuomo C."/>
            <person name="Neafsey D."/>
            <person name="Birren B."/>
        </authorList>
    </citation>
    <scope>NUCLEOTIDE SEQUENCE [LARGE SCALE GENOMIC DNA]</scope>
    <source>
        <strain evidence="1 2">JM9A</strain>
    </source>
</reference>
<name>A0ABV0EYW9_9ENTE</name>
<organism evidence="1 2">
    <name type="scientific">Enterococcus diestrammenae</name>
    <dbReference type="NCBI Taxonomy" id="1155073"/>
    <lineage>
        <taxon>Bacteria</taxon>
        <taxon>Bacillati</taxon>
        <taxon>Bacillota</taxon>
        <taxon>Bacilli</taxon>
        <taxon>Lactobacillales</taxon>
        <taxon>Enterococcaceae</taxon>
        <taxon>Enterococcus</taxon>
    </lineage>
</organism>
<sequence>MDYQTPQQTFGTVADNNLIAAQATFRRVAKYDGRTPEGREAMIDGLFEIEENLRIVKDQIRNLRNLYSQREDV</sequence>
<evidence type="ECO:0000313" key="2">
    <source>
        <dbReference type="Proteomes" id="UP001429357"/>
    </source>
</evidence>
<gene>
    <name evidence="1" type="ORF">BAU18_000554</name>
</gene>
<dbReference type="EMBL" id="MAEI02000001">
    <property type="protein sequence ID" value="MEO1780976.1"/>
    <property type="molecule type" value="Genomic_DNA"/>
</dbReference>
<keyword evidence="2" id="KW-1185">Reference proteome</keyword>
<protein>
    <submittedName>
        <fullName evidence="1">Uncharacterized protein</fullName>
    </submittedName>
</protein>
<proteinExistence type="predicted"/>
<dbReference type="Proteomes" id="UP001429357">
    <property type="component" value="Unassembled WGS sequence"/>
</dbReference>
<reference evidence="2" key="1">
    <citation type="submission" date="2016-06" db="EMBL/GenBank/DDBJ databases">
        <title>Four novel species of enterococci isolated from chicken manure.</title>
        <authorList>
            <person name="Van Tyne D."/>
        </authorList>
    </citation>
    <scope>NUCLEOTIDE SEQUENCE [LARGE SCALE GENOMIC DNA]</scope>
    <source>
        <strain evidence="2">JM9A</strain>
    </source>
</reference>
<accession>A0ABV0EYW9</accession>
<evidence type="ECO:0000313" key="1">
    <source>
        <dbReference type="EMBL" id="MEO1780976.1"/>
    </source>
</evidence>
<comment type="caution">
    <text evidence="1">The sequence shown here is derived from an EMBL/GenBank/DDBJ whole genome shotgun (WGS) entry which is preliminary data.</text>
</comment>